<gene>
    <name evidence="2" type="ORF">A4X06_0g9967</name>
</gene>
<comment type="caution">
    <text evidence="2">The sequence shown here is derived from an EMBL/GenBank/DDBJ whole genome shotgun (WGS) entry which is preliminary data.</text>
</comment>
<dbReference type="AlphaFoldDB" id="A0A8X7MI04"/>
<reference evidence="2" key="2">
    <citation type="journal article" date="2019" name="IMA Fungus">
        <title>Genome sequencing and comparison of five Tilletia species to identify candidate genes for the detection of regulated species infecting wheat.</title>
        <authorList>
            <person name="Nguyen H.D.T."/>
            <person name="Sultana T."/>
            <person name="Kesanakurti P."/>
            <person name="Hambleton S."/>
        </authorList>
    </citation>
    <scope>NUCLEOTIDE SEQUENCE</scope>
    <source>
        <strain evidence="2">DAOMC 236426</strain>
    </source>
</reference>
<evidence type="ECO:0000313" key="2">
    <source>
        <dbReference type="EMBL" id="KAE8235094.1"/>
    </source>
</evidence>
<proteinExistence type="predicted"/>
<evidence type="ECO:0000256" key="1">
    <source>
        <dbReference type="SAM" id="MobiDB-lite"/>
    </source>
</evidence>
<keyword evidence="3" id="KW-1185">Reference proteome</keyword>
<sequence>MRSTQPALPNDDEWPQLPLPSGVGSAGWTPRGNQHDDDYTDPLQVQPGAEDGYNCGISDIDAVSEALGWPWEPRKDAPWSHIFDFTGIRFNIATREVALPEKKRLKYLRSIAEWKERRSRHRGPVPAR</sequence>
<dbReference type="Proteomes" id="UP000077684">
    <property type="component" value="Unassembled WGS sequence"/>
</dbReference>
<name>A0A8X7MI04_9BASI</name>
<protein>
    <submittedName>
        <fullName evidence="2">Uncharacterized protein</fullName>
    </submittedName>
</protein>
<reference evidence="2" key="1">
    <citation type="submission" date="2016-04" db="EMBL/GenBank/DDBJ databases">
        <authorList>
            <person name="Nguyen H.D."/>
            <person name="Samba Siva P."/>
            <person name="Cullis J."/>
            <person name="Levesque C.A."/>
            <person name="Hambleton S."/>
        </authorList>
    </citation>
    <scope>NUCLEOTIDE SEQUENCE</scope>
    <source>
        <strain evidence="2">DAOMC 236426</strain>
    </source>
</reference>
<organism evidence="2 3">
    <name type="scientific">Tilletia controversa</name>
    <name type="common">dwarf bunt fungus</name>
    <dbReference type="NCBI Taxonomy" id="13291"/>
    <lineage>
        <taxon>Eukaryota</taxon>
        <taxon>Fungi</taxon>
        <taxon>Dikarya</taxon>
        <taxon>Basidiomycota</taxon>
        <taxon>Ustilaginomycotina</taxon>
        <taxon>Exobasidiomycetes</taxon>
        <taxon>Tilletiales</taxon>
        <taxon>Tilletiaceae</taxon>
        <taxon>Tilletia</taxon>
    </lineage>
</organism>
<accession>A0A8X7MI04</accession>
<feature type="region of interest" description="Disordered" evidence="1">
    <location>
        <begin position="1"/>
        <end position="51"/>
    </location>
</feature>
<dbReference type="EMBL" id="LWDE02003722">
    <property type="protein sequence ID" value="KAE8235094.1"/>
    <property type="molecule type" value="Genomic_DNA"/>
</dbReference>
<evidence type="ECO:0000313" key="3">
    <source>
        <dbReference type="Proteomes" id="UP000077684"/>
    </source>
</evidence>